<dbReference type="PROSITE" id="PS51217">
    <property type="entry name" value="UVRD_HELICASE_CTER"/>
    <property type="match status" value="1"/>
</dbReference>
<keyword evidence="6 13" id="KW-0269">Exonuclease</keyword>
<dbReference type="OrthoDB" id="9810135at2"/>
<feature type="domain" description="UvrD-like helicase ATP-binding" evidence="15">
    <location>
        <begin position="11"/>
        <end position="476"/>
    </location>
</feature>
<evidence type="ECO:0000256" key="13">
    <source>
        <dbReference type="HAMAP-Rule" id="MF_01451"/>
    </source>
</evidence>
<dbReference type="Gene3D" id="3.90.320.10">
    <property type="match status" value="1"/>
</dbReference>
<dbReference type="GO" id="GO:0005524">
    <property type="term" value="F:ATP binding"/>
    <property type="evidence" value="ECO:0007669"/>
    <property type="project" value="UniProtKB-UniRule"/>
</dbReference>
<dbReference type="AlphaFoldDB" id="A0A376GUZ7"/>
<comment type="catalytic activity">
    <reaction evidence="11 13">
        <text>Couples ATP hydrolysis with the unwinding of duplex DNA by translocating in the 3'-5' direction.</text>
        <dbReference type="EC" id="5.6.2.4"/>
    </reaction>
</comment>
<dbReference type="InterPro" id="IPR011335">
    <property type="entry name" value="Restrct_endonuc-II-like"/>
</dbReference>
<evidence type="ECO:0000256" key="8">
    <source>
        <dbReference type="ARBA" id="ARBA00023125"/>
    </source>
</evidence>
<dbReference type="PANTHER" id="PTHR11070:SF48">
    <property type="entry name" value="ATP-DEPENDENT HELICASE_NUCLEASE SUBUNIT A"/>
    <property type="match status" value="1"/>
</dbReference>
<feature type="domain" description="UvrD-like helicase C-terminal" evidence="16">
    <location>
        <begin position="477"/>
        <end position="791"/>
    </location>
</feature>
<evidence type="ECO:0000256" key="6">
    <source>
        <dbReference type="ARBA" id="ARBA00022839"/>
    </source>
</evidence>
<reference evidence="17 18" key="1">
    <citation type="submission" date="2018-06" db="EMBL/GenBank/DDBJ databases">
        <authorList>
            <consortium name="Pathogen Informatics"/>
            <person name="Doyle S."/>
        </authorList>
    </citation>
    <scope>NUCLEOTIDE SEQUENCE [LARGE SCALE GENOMIC DNA]</scope>
    <source>
        <strain evidence="17 18">NCTC12360</strain>
    </source>
</reference>
<name>A0A376GUZ7_ENTGA</name>
<evidence type="ECO:0000256" key="5">
    <source>
        <dbReference type="ARBA" id="ARBA00022806"/>
    </source>
</evidence>
<dbReference type="GO" id="GO:0003690">
    <property type="term" value="F:double-stranded DNA binding"/>
    <property type="evidence" value="ECO:0007669"/>
    <property type="project" value="UniProtKB-UniRule"/>
</dbReference>
<dbReference type="EC" id="5.6.2.4" evidence="13"/>
<dbReference type="RefSeq" id="WP_060814334.1">
    <property type="nucleotide sequence ID" value="NZ_JBHULA010000054.1"/>
</dbReference>
<dbReference type="SUPFAM" id="SSF52540">
    <property type="entry name" value="P-loop containing nucleoside triphosphate hydrolases"/>
    <property type="match status" value="1"/>
</dbReference>
<keyword evidence="5 13" id="KW-0347">Helicase</keyword>
<evidence type="ECO:0000256" key="7">
    <source>
        <dbReference type="ARBA" id="ARBA00022840"/>
    </source>
</evidence>
<evidence type="ECO:0000256" key="3">
    <source>
        <dbReference type="ARBA" id="ARBA00022763"/>
    </source>
</evidence>
<dbReference type="InterPro" id="IPR014016">
    <property type="entry name" value="UvrD-like_ATP-bd"/>
</dbReference>
<keyword evidence="10 13" id="KW-0413">Isomerase</keyword>
<evidence type="ECO:0000313" key="17">
    <source>
        <dbReference type="EMBL" id="STD82371.1"/>
    </source>
</evidence>
<keyword evidence="18" id="KW-1185">Reference proteome</keyword>
<evidence type="ECO:0000256" key="14">
    <source>
        <dbReference type="PROSITE-ProRule" id="PRU00560"/>
    </source>
</evidence>
<keyword evidence="7 13" id="KW-0067">ATP-binding</keyword>
<comment type="cofactor">
    <cofactor evidence="13">
        <name>Mg(2+)</name>
        <dbReference type="ChEBI" id="CHEBI:18420"/>
    </cofactor>
</comment>
<protein>
    <recommendedName>
        <fullName evidence="13">ATP-dependent helicase/nuclease subunit A</fullName>
        <ecNumber evidence="13">3.1.-.-</ecNumber>
        <ecNumber evidence="13">5.6.2.4</ecNumber>
    </recommendedName>
    <alternativeName>
        <fullName evidence="13">ATP-dependent helicase/nuclease AddA</fullName>
    </alternativeName>
    <alternativeName>
        <fullName evidence="13">DNA 3'-5' helicase AddA</fullName>
    </alternativeName>
</protein>
<evidence type="ECO:0000256" key="2">
    <source>
        <dbReference type="ARBA" id="ARBA00022741"/>
    </source>
</evidence>
<dbReference type="GO" id="GO:0033202">
    <property type="term" value="C:DNA helicase complex"/>
    <property type="evidence" value="ECO:0007669"/>
    <property type="project" value="TreeGrafter"/>
</dbReference>
<dbReference type="InterPro" id="IPR000212">
    <property type="entry name" value="DNA_helicase_UvrD/REP"/>
</dbReference>
<keyword evidence="8 13" id="KW-0238">DNA-binding</keyword>
<comment type="catalytic activity">
    <reaction evidence="12 13">
        <text>ATP + H2O = ADP + phosphate + H(+)</text>
        <dbReference type="Rhea" id="RHEA:13065"/>
        <dbReference type="ChEBI" id="CHEBI:15377"/>
        <dbReference type="ChEBI" id="CHEBI:15378"/>
        <dbReference type="ChEBI" id="CHEBI:30616"/>
        <dbReference type="ChEBI" id="CHEBI:43474"/>
        <dbReference type="ChEBI" id="CHEBI:456216"/>
        <dbReference type="EC" id="5.6.2.4"/>
    </reaction>
</comment>
<dbReference type="HAMAP" id="MF_01451">
    <property type="entry name" value="AddA"/>
    <property type="match status" value="1"/>
</dbReference>
<dbReference type="GO" id="GO:0005829">
    <property type="term" value="C:cytosol"/>
    <property type="evidence" value="ECO:0007669"/>
    <property type="project" value="TreeGrafter"/>
</dbReference>
<dbReference type="Gene3D" id="3.40.50.300">
    <property type="entry name" value="P-loop containing nucleotide triphosphate hydrolases"/>
    <property type="match status" value="4"/>
</dbReference>
<dbReference type="Gene3D" id="1.10.274.50">
    <property type="match status" value="1"/>
</dbReference>
<evidence type="ECO:0000259" key="15">
    <source>
        <dbReference type="PROSITE" id="PS51198"/>
    </source>
</evidence>
<dbReference type="GO" id="GO:0000724">
    <property type="term" value="P:double-strand break repair via homologous recombination"/>
    <property type="evidence" value="ECO:0007669"/>
    <property type="project" value="UniProtKB-UniRule"/>
</dbReference>
<keyword evidence="9 13" id="KW-0234">DNA repair</keyword>
<comment type="function">
    <text evidence="13">The heterodimer acts as both an ATP-dependent DNA helicase and an ATP-dependent, dual-direction single-stranded exonuclease. Recognizes the chi site generating a DNA molecule suitable for the initiation of homologous recombination. The AddA nuclease domain is required for chi fragment generation; this subunit has the helicase and 3' -&gt; 5' nuclease activities.</text>
</comment>
<keyword evidence="3 13" id="KW-0227">DNA damage</keyword>
<dbReference type="InterPro" id="IPR014152">
    <property type="entry name" value="AddA"/>
</dbReference>
<evidence type="ECO:0000256" key="12">
    <source>
        <dbReference type="ARBA" id="ARBA00048988"/>
    </source>
</evidence>
<proteinExistence type="inferred from homology"/>
<dbReference type="SUPFAM" id="SSF52980">
    <property type="entry name" value="Restriction endonuclease-like"/>
    <property type="match status" value="1"/>
</dbReference>
<dbReference type="PROSITE" id="PS51198">
    <property type="entry name" value="UVRD_HELICASE_ATP_BIND"/>
    <property type="match status" value="1"/>
</dbReference>
<organism evidence="17 18">
    <name type="scientific">Enterococcus gallinarum</name>
    <dbReference type="NCBI Taxonomy" id="1353"/>
    <lineage>
        <taxon>Bacteria</taxon>
        <taxon>Bacillati</taxon>
        <taxon>Bacillota</taxon>
        <taxon>Bacilli</taxon>
        <taxon>Lactobacillales</taxon>
        <taxon>Enterococcaceae</taxon>
        <taxon>Enterococcus</taxon>
    </lineage>
</organism>
<dbReference type="Proteomes" id="UP000254807">
    <property type="component" value="Unassembled WGS sequence"/>
</dbReference>
<dbReference type="GO" id="GO:0008408">
    <property type="term" value="F:3'-5' exonuclease activity"/>
    <property type="evidence" value="ECO:0007669"/>
    <property type="project" value="UniProtKB-UniRule"/>
</dbReference>
<feature type="binding site" evidence="14">
    <location>
        <begin position="32"/>
        <end position="39"/>
    </location>
    <ligand>
        <name>ATP</name>
        <dbReference type="ChEBI" id="CHEBI:30616"/>
    </ligand>
</feature>
<comment type="subunit">
    <text evidence="13">Heterodimer of AddA and AddB/RexB.</text>
</comment>
<dbReference type="InterPro" id="IPR011604">
    <property type="entry name" value="PDDEXK-like_dom_sf"/>
</dbReference>
<dbReference type="EMBL" id="UFYW01000001">
    <property type="protein sequence ID" value="STD82371.1"/>
    <property type="molecule type" value="Genomic_DNA"/>
</dbReference>
<keyword evidence="1 13" id="KW-0540">Nuclease</keyword>
<dbReference type="InterPro" id="IPR027417">
    <property type="entry name" value="P-loop_NTPase"/>
</dbReference>
<evidence type="ECO:0000256" key="10">
    <source>
        <dbReference type="ARBA" id="ARBA00023235"/>
    </source>
</evidence>
<comment type="similarity">
    <text evidence="13">Belongs to the helicase family. AddA subfamily.</text>
</comment>
<evidence type="ECO:0000256" key="11">
    <source>
        <dbReference type="ARBA" id="ARBA00034617"/>
    </source>
</evidence>
<dbReference type="NCBIfam" id="TIGR02785">
    <property type="entry name" value="addA_Gpos"/>
    <property type="match status" value="1"/>
</dbReference>
<dbReference type="GO" id="GO:0016887">
    <property type="term" value="F:ATP hydrolysis activity"/>
    <property type="evidence" value="ECO:0007669"/>
    <property type="project" value="RHEA"/>
</dbReference>
<keyword evidence="4 13" id="KW-0378">Hydrolase</keyword>
<keyword evidence="2 13" id="KW-0547">Nucleotide-binding</keyword>
<dbReference type="PANTHER" id="PTHR11070">
    <property type="entry name" value="UVRD / RECB / PCRA DNA HELICASE FAMILY MEMBER"/>
    <property type="match status" value="1"/>
</dbReference>
<dbReference type="GO" id="GO:0043138">
    <property type="term" value="F:3'-5' DNA helicase activity"/>
    <property type="evidence" value="ECO:0007669"/>
    <property type="project" value="UniProtKB-UniRule"/>
</dbReference>
<dbReference type="Pfam" id="PF00580">
    <property type="entry name" value="UvrD-helicase"/>
    <property type="match status" value="1"/>
</dbReference>
<sequence length="1226" mass="141245">MTKIPLKPQNETFTDTQWQAIFDKGDNLLVSASAGSGKTTVLVRRVIEKLKAGSQIDELLIVTFTEAAAREMKERIQVALQTAINQESQEQKRQHFVRQLQLLPTANISTLHAFCLTVIRRFYYLIDLDPGFRMLTDETEILLLKEEIWTQLRDAHYEANDEAFFRLTENFASDRSDETVGDLILSLYDFARANPDPEKWLDGLAVNYEAADNLGENHLYQAQIKPTLVEIAATAEHLLAAAKQFADQSPLMEKAAALVQAEISQVQEIQRVLATDDLSVLYDRLTHLTFDRYPSYRKEEQKELSQEIKPLRDDAKKLLEQLKGYFPYPPADMLQMLQLSEPIVATMAEMTKEFLTAFQARKLAKGLLDFNDLEHFTLKILLGDGTGSDASVYYRDKFEEVLVDEYQDINRLQEAILYWVRQVSGDHGNMFMVGDVKQSIYSFRLADPTLFIEKYLAFEHQNGGRRIVLAENFRSRREVLDFTNLVFQQLMDEQVGQIPYDDAAALVPGFPSFPESDAFIPELLLYEKEAESTTNLIEDKTEGELHVTAIKIQELIQSQFMIYDKKRREERPVTYQDIVLLTPTRKNNLVILDVFKKFGIPLEVNDAQNYFQATEIQTMIALLQIIDNPYQDIPLVAVLRSPMVGLTEDELAEIRLADRTSEFYKAVLTYQDNQKGTVSALSKRVDDFLSELNRWREAARRLPIPDLLWDIYDTTAYLDYVVGLPAGQQRYANLIALIHRAEKYEKSSFRGLYQFIRFIEKMQEKDKDLAEPLATPAENAVRVMTVHASKGLEFPVVFLLDTTKFFNYQDFQKRYIFEEQLGAGIQYIDASENIKYETIPFQAIKQVRLKKALSEEMRKLYVALTRAEQKLYLVGSYKDRQAAFKAWQAGLTQSQTVLDPALRLVARGSLMDWVGLTLIRHPEMEQVFTDASERKMTIHHPARFQIHWWNQDQIDQQLQVQPPTEAVVAPTPSTTAPERLLNRLDYQYPYSKATQTTSYQSVSELKRLYNDPDDQDITLLEWHSADQKLAPQRFRYVETELAKPRFLQEQKPQAASIGSATHLVMQMLPLTEVPTEASLAAFIDELVERQLFTKDVADKIDQGSIVWFYQTAVLQTLIKYATQVKREQPFSMLKEAATIFEGFDEPDAELLIHGIIDGYVELPDRIILYDFKTDAVFGSEAQIEKRMRDRYYGQLKLYCQALEQALQKPVTETYLVLLAAKKIIEW</sequence>
<evidence type="ECO:0000259" key="16">
    <source>
        <dbReference type="PROSITE" id="PS51217"/>
    </source>
</evidence>
<evidence type="ECO:0000256" key="1">
    <source>
        <dbReference type="ARBA" id="ARBA00022722"/>
    </source>
</evidence>
<dbReference type="EC" id="3.1.-.-" evidence="13"/>
<accession>A0A376GUZ7</accession>
<evidence type="ECO:0000256" key="4">
    <source>
        <dbReference type="ARBA" id="ARBA00022801"/>
    </source>
</evidence>
<evidence type="ECO:0000256" key="9">
    <source>
        <dbReference type="ARBA" id="ARBA00023204"/>
    </source>
</evidence>
<dbReference type="Pfam" id="PF13361">
    <property type="entry name" value="UvrD_C"/>
    <property type="match status" value="1"/>
</dbReference>
<dbReference type="InterPro" id="IPR014017">
    <property type="entry name" value="DNA_helicase_UvrD-like_C"/>
</dbReference>
<evidence type="ECO:0000313" key="18">
    <source>
        <dbReference type="Proteomes" id="UP000254807"/>
    </source>
</evidence>
<gene>
    <name evidence="13 17" type="primary">addA</name>
    <name evidence="17" type="ORF">NCTC12360_00796</name>
</gene>